<feature type="chain" id="PRO_5018056307" evidence="1">
    <location>
        <begin position="23"/>
        <end position="489"/>
    </location>
</feature>
<dbReference type="AlphaFoldDB" id="A0A3G8YL23"/>
<dbReference type="SUPFAM" id="SSF51445">
    <property type="entry name" value="(Trans)glycosidases"/>
    <property type="match status" value="1"/>
</dbReference>
<protein>
    <submittedName>
        <fullName evidence="3">Glycosyl hydrolase</fullName>
    </submittedName>
</protein>
<evidence type="ECO:0000256" key="1">
    <source>
        <dbReference type="SAM" id="SignalP"/>
    </source>
</evidence>
<dbReference type="OrthoDB" id="53578at2"/>
<organism evidence="3 4">
    <name type="scientific">Deinococcus psychrotolerans</name>
    <dbReference type="NCBI Taxonomy" id="2489213"/>
    <lineage>
        <taxon>Bacteria</taxon>
        <taxon>Thermotogati</taxon>
        <taxon>Deinococcota</taxon>
        <taxon>Deinococci</taxon>
        <taxon>Deinococcales</taxon>
        <taxon>Deinococcaceae</taxon>
        <taxon>Deinococcus</taxon>
    </lineage>
</organism>
<name>A0A3G8YL23_9DEIO</name>
<keyword evidence="3" id="KW-0378">Hydrolase</keyword>
<accession>A0A3G8YL23</accession>
<dbReference type="Proteomes" id="UP000276417">
    <property type="component" value="Chromosome 1"/>
</dbReference>
<feature type="signal peptide" evidence="1">
    <location>
        <begin position="1"/>
        <end position="22"/>
    </location>
</feature>
<dbReference type="InterPro" id="IPR006047">
    <property type="entry name" value="GH13_cat_dom"/>
</dbReference>
<reference evidence="3 4" key="1">
    <citation type="submission" date="2018-11" db="EMBL/GenBank/DDBJ databases">
        <title>Deinococcus shelandsis sp. nov., isolated from South Shetland Islands soil of Antarctica.</title>
        <authorList>
            <person name="Tian J."/>
        </authorList>
    </citation>
    <scope>NUCLEOTIDE SEQUENCE [LARGE SCALE GENOMIC DNA]</scope>
    <source>
        <strain evidence="3 4">S14-83T</strain>
    </source>
</reference>
<gene>
    <name evidence="3" type="ORF">EHF33_02685</name>
</gene>
<evidence type="ECO:0000259" key="2">
    <source>
        <dbReference type="SMART" id="SM00642"/>
    </source>
</evidence>
<evidence type="ECO:0000313" key="4">
    <source>
        <dbReference type="Proteomes" id="UP000276417"/>
    </source>
</evidence>
<feature type="domain" description="Glycosyl hydrolase family 13 catalytic" evidence="2">
    <location>
        <begin position="37"/>
        <end position="386"/>
    </location>
</feature>
<dbReference type="Pfam" id="PF00128">
    <property type="entry name" value="Alpha-amylase"/>
    <property type="match status" value="2"/>
</dbReference>
<dbReference type="KEGG" id="dph:EHF33_02685"/>
<dbReference type="GO" id="GO:0004556">
    <property type="term" value="F:alpha-amylase activity"/>
    <property type="evidence" value="ECO:0007669"/>
    <property type="project" value="TreeGrafter"/>
</dbReference>
<dbReference type="PANTHER" id="PTHR10357:SF179">
    <property type="entry name" value="NEUTRAL AND BASIC AMINO ACID TRANSPORT PROTEIN RBAT"/>
    <property type="match status" value="1"/>
</dbReference>
<dbReference type="EMBL" id="CP034183">
    <property type="protein sequence ID" value="AZI41786.1"/>
    <property type="molecule type" value="Genomic_DNA"/>
</dbReference>
<dbReference type="Gene3D" id="3.20.20.80">
    <property type="entry name" value="Glycosidases"/>
    <property type="match status" value="1"/>
</dbReference>
<dbReference type="GO" id="GO:0009313">
    <property type="term" value="P:oligosaccharide catabolic process"/>
    <property type="evidence" value="ECO:0007669"/>
    <property type="project" value="TreeGrafter"/>
</dbReference>
<dbReference type="RefSeq" id="WP_124867643.1">
    <property type="nucleotide sequence ID" value="NZ_CP034183.1"/>
</dbReference>
<dbReference type="InterPro" id="IPR017853">
    <property type="entry name" value="GH"/>
</dbReference>
<dbReference type="SMART" id="SM00642">
    <property type="entry name" value="Aamy"/>
    <property type="match status" value="1"/>
</dbReference>
<dbReference type="PANTHER" id="PTHR10357">
    <property type="entry name" value="ALPHA-AMYLASE FAMILY MEMBER"/>
    <property type="match status" value="1"/>
</dbReference>
<keyword evidence="1" id="KW-0732">Signal</keyword>
<proteinExistence type="predicted"/>
<evidence type="ECO:0000313" key="3">
    <source>
        <dbReference type="EMBL" id="AZI41786.1"/>
    </source>
</evidence>
<sequence>MAKCSFPLLAFLSAALLSPASAASLSAASFAGQVIYQVMPDRFFNGDPSNDGDADLANPRAWHGGDLAGLTSKLSYLTDLGVSAVWLTPIDQQQTGRSFDTDAYHGYWPADFRKVDSHFGTQAQWETLVKAAHAGGFKVVLDQVINHFGYLAPAVQAQPSWFHTQADCDKATDKDVVCPLAGLPDLRQEDPAVKDFLFQNDAYWRGQGVDAFRYDAIKNVPQDFLTALLARDRAAETWTLGEYYGADALSLAQYQQAGFDSLFDFQLQDAMKASVMGGSGLSRVASALDALSSVPKPDEVALFLDNHDLPRFAQGSLFEDTGIQRTKYGLRALMTLRGVPVIWQGTEIAMRGGADPDNRRDMRFENQWTPAEKQVFEVTKNAIKVRRASAALSLGTQTRLNLPDSLSGNLMVLLREDKKSGQRVLVVWHSGDGRANYSVKTSLAPQALTRGLFLDPGETLSSAKMSVSGGYLHLSLPPKTAAAFILGKL</sequence>
<keyword evidence="4" id="KW-1185">Reference proteome</keyword>